<evidence type="ECO:0000313" key="3">
    <source>
        <dbReference type="EMBL" id="CUS37266.1"/>
    </source>
</evidence>
<reference evidence="6 7" key="1">
    <citation type="submission" date="2015-10" db="EMBL/GenBank/DDBJ databases">
        <authorList>
            <person name="Gilbert D.G."/>
        </authorList>
    </citation>
    <scope>NUCLEOTIDE SEQUENCE [LARGE SCALE GENOMIC DNA]</scope>
    <source>
        <strain evidence="6">COMA1</strain>
    </source>
</reference>
<dbReference type="InterPro" id="IPR002514">
    <property type="entry name" value="Transposase_8"/>
</dbReference>
<name>A0A0S4LSY4_9BACT</name>
<dbReference type="Pfam" id="PF01527">
    <property type="entry name" value="HTH_Tnp_1"/>
    <property type="match status" value="1"/>
</dbReference>
<proteinExistence type="predicted"/>
<sequence>MEQVPRQQYTKEFREQAVRLVLEQQVTIPEAARRLSMSGRTLERWVGRARQGQLTTLGESRRPVTELEAEVSRLKRDLAEARMERDILKKATAYFAKAQLPGTRS</sequence>
<dbReference type="InterPro" id="IPR051839">
    <property type="entry name" value="RD_transcriptional_regulator"/>
</dbReference>
<evidence type="ECO:0000313" key="2">
    <source>
        <dbReference type="EMBL" id="CUS31231.1"/>
    </source>
</evidence>
<dbReference type="Gene3D" id="1.10.10.10">
    <property type="entry name" value="Winged helix-like DNA-binding domain superfamily/Winged helix DNA-binding domain"/>
    <property type="match status" value="1"/>
</dbReference>
<dbReference type="EMBL" id="CZQA01000013">
    <property type="protein sequence ID" value="CUS39083.1"/>
    <property type="molecule type" value="Genomic_DNA"/>
</dbReference>
<dbReference type="PANTHER" id="PTHR33215:SF13">
    <property type="entry name" value="PROTEIN DISTAL ANTENNA"/>
    <property type="match status" value="1"/>
</dbReference>
<dbReference type="GO" id="GO:0006313">
    <property type="term" value="P:DNA transposition"/>
    <property type="evidence" value="ECO:0007669"/>
    <property type="project" value="InterPro"/>
</dbReference>
<dbReference type="InterPro" id="IPR036388">
    <property type="entry name" value="WH-like_DNA-bd_sf"/>
</dbReference>
<accession>A0A0S4LSY4</accession>
<dbReference type="InterPro" id="IPR009057">
    <property type="entry name" value="Homeodomain-like_sf"/>
</dbReference>
<evidence type="ECO:0000313" key="4">
    <source>
        <dbReference type="EMBL" id="CUS38612.1"/>
    </source>
</evidence>
<evidence type="ECO:0000256" key="1">
    <source>
        <dbReference type="SAM" id="Coils"/>
    </source>
</evidence>
<dbReference type="EMBL" id="CZQA01000013">
    <property type="protein sequence ID" value="CUS39053.1"/>
    <property type="molecule type" value="Genomic_DNA"/>
</dbReference>
<dbReference type="SUPFAM" id="SSF46689">
    <property type="entry name" value="Homeodomain-like"/>
    <property type="match status" value="1"/>
</dbReference>
<keyword evidence="7" id="KW-1185">Reference proteome</keyword>
<dbReference type="EMBL" id="CZQA01000009">
    <property type="protein sequence ID" value="CUS37266.1"/>
    <property type="molecule type" value="Genomic_DNA"/>
</dbReference>
<evidence type="ECO:0000313" key="6">
    <source>
        <dbReference type="EMBL" id="CUS39083.1"/>
    </source>
</evidence>
<dbReference type="EMBL" id="CZQA01000011">
    <property type="protein sequence ID" value="CUS38612.1"/>
    <property type="molecule type" value="Genomic_DNA"/>
</dbReference>
<evidence type="ECO:0008006" key="8">
    <source>
        <dbReference type="Google" id="ProtNLM"/>
    </source>
</evidence>
<dbReference type="PANTHER" id="PTHR33215">
    <property type="entry name" value="PROTEIN DISTAL ANTENNA"/>
    <property type="match status" value="1"/>
</dbReference>
<gene>
    <name evidence="2" type="ORF">COMA1_10002</name>
    <name evidence="3" type="ORF">COMA1_30495</name>
    <name evidence="4" type="ORF">COMA1_50199</name>
    <name evidence="5" type="ORF">COMA1_70001</name>
    <name evidence="6" type="ORF">COMA1_70018</name>
</gene>
<dbReference type="GO" id="GO:0004803">
    <property type="term" value="F:transposase activity"/>
    <property type="evidence" value="ECO:0007669"/>
    <property type="project" value="InterPro"/>
</dbReference>
<dbReference type="AlphaFoldDB" id="A0A0S4LSY4"/>
<dbReference type="Proteomes" id="UP000199032">
    <property type="component" value="Unassembled WGS sequence"/>
</dbReference>
<dbReference type="GO" id="GO:0003677">
    <property type="term" value="F:DNA binding"/>
    <property type="evidence" value="ECO:0007669"/>
    <property type="project" value="InterPro"/>
</dbReference>
<organism evidence="6 7">
    <name type="scientific">Candidatus Nitrospira nitrosa</name>
    <dbReference type="NCBI Taxonomy" id="1742972"/>
    <lineage>
        <taxon>Bacteria</taxon>
        <taxon>Pseudomonadati</taxon>
        <taxon>Nitrospirota</taxon>
        <taxon>Nitrospiria</taxon>
        <taxon>Nitrospirales</taxon>
        <taxon>Nitrospiraceae</taxon>
        <taxon>Nitrospira</taxon>
    </lineage>
</organism>
<protein>
    <recommendedName>
        <fullName evidence="8">Transposase</fullName>
    </recommendedName>
</protein>
<feature type="coiled-coil region" evidence="1">
    <location>
        <begin position="64"/>
        <end position="91"/>
    </location>
</feature>
<evidence type="ECO:0000313" key="7">
    <source>
        <dbReference type="Proteomes" id="UP000199032"/>
    </source>
</evidence>
<evidence type="ECO:0000313" key="5">
    <source>
        <dbReference type="EMBL" id="CUS39053.1"/>
    </source>
</evidence>
<dbReference type="EMBL" id="CZQA01000001">
    <property type="protein sequence ID" value="CUS31231.1"/>
    <property type="molecule type" value="Genomic_DNA"/>
</dbReference>
<dbReference type="STRING" id="1742972.COMA1_10002"/>
<keyword evidence="1" id="KW-0175">Coiled coil</keyword>